<dbReference type="Proteomes" id="UP000037953">
    <property type="component" value="Unassembled WGS sequence"/>
</dbReference>
<comment type="caution">
    <text evidence="1">The sequence shown here is derived from an EMBL/GenBank/DDBJ whole genome shotgun (WGS) entry which is preliminary data.</text>
</comment>
<dbReference type="EMBL" id="LJOD01000008">
    <property type="protein sequence ID" value="KPE50646.1"/>
    <property type="molecule type" value="Genomic_DNA"/>
</dbReference>
<dbReference type="AlphaFoldDB" id="A0A0N0ZW40"/>
<dbReference type="PATRIC" id="fig|253.9.peg.4395"/>
<sequence>MPVIQNCIFVLPNNTTVMKTERLTKEQLNGRIKTTSEKLHSAVQVALDFTFLSENDPDDESFSEFLEMLDSETAEKIREASLQMNNDYDEPEILLMENECQDSLHLVTEDGEGFKIILIEGHLELSGNLFIEEYVTLIVTGQVKAKNIIVNGSLYSSGSLSCSVLFGASSNDHETYTGGNIYASLVAENGQYTVSEGKIYSKYLISFHNEIEGKSGRFIENALIDSDTEAARLNPEVLDKNGYFDEEAFLKFINLHHVEALFY</sequence>
<proteinExistence type="predicted"/>
<evidence type="ECO:0000313" key="1">
    <source>
        <dbReference type="EMBL" id="KPE50646.1"/>
    </source>
</evidence>
<gene>
    <name evidence="1" type="ORF">AOB46_12670</name>
</gene>
<reference evidence="1 2" key="1">
    <citation type="journal article" date="2015" name="Genom Data">
        <title>Draft genome sequence of a multidrug-resistant Chryseobacterium indologenes isolate from Malaysia.</title>
        <authorList>
            <person name="Yu C.Y."/>
            <person name="Ang G.Y."/>
            <person name="Cheng H.J."/>
            <person name="Cheong Y.M."/>
            <person name="Yin W.F."/>
            <person name="Chan K.G."/>
        </authorList>
    </citation>
    <scope>NUCLEOTIDE SEQUENCE [LARGE SCALE GENOMIC DNA]</scope>
    <source>
        <strain evidence="1 2">CI_885</strain>
    </source>
</reference>
<protein>
    <submittedName>
        <fullName evidence="1">Uncharacterized protein</fullName>
    </submittedName>
</protein>
<reference evidence="2" key="2">
    <citation type="submission" date="2015-09" db="EMBL/GenBank/DDBJ databases">
        <title>Draft genome sequence of a multidrug-resistant Chryseobacterium indologenes isolate from Malaysia.</title>
        <authorList>
            <person name="Yu C.Y."/>
            <person name="Ang G.Y."/>
            <person name="Chan K.-G."/>
        </authorList>
    </citation>
    <scope>NUCLEOTIDE SEQUENCE [LARGE SCALE GENOMIC DNA]</scope>
    <source>
        <strain evidence="2">CI_885</strain>
    </source>
</reference>
<name>A0A0N0ZW40_CHRID</name>
<accession>A0A0N0ZW40</accession>
<organism evidence="1 2">
    <name type="scientific">Chryseobacterium indologenes</name>
    <name type="common">Flavobacterium indologenes</name>
    <dbReference type="NCBI Taxonomy" id="253"/>
    <lineage>
        <taxon>Bacteria</taxon>
        <taxon>Pseudomonadati</taxon>
        <taxon>Bacteroidota</taxon>
        <taxon>Flavobacteriia</taxon>
        <taxon>Flavobacteriales</taxon>
        <taxon>Weeksellaceae</taxon>
        <taxon>Chryseobacterium group</taxon>
        <taxon>Chryseobacterium</taxon>
    </lineage>
</organism>
<evidence type="ECO:0000313" key="2">
    <source>
        <dbReference type="Proteomes" id="UP000037953"/>
    </source>
</evidence>